<evidence type="ECO:0000256" key="1">
    <source>
        <dbReference type="ARBA" id="ARBA00009206"/>
    </source>
</evidence>
<organism evidence="8 9">
    <name type="scientific">Candidatus Desulfatibia profunda</name>
    <dbReference type="NCBI Taxonomy" id="2841695"/>
    <lineage>
        <taxon>Bacteria</taxon>
        <taxon>Pseudomonadati</taxon>
        <taxon>Thermodesulfobacteriota</taxon>
        <taxon>Desulfobacteria</taxon>
        <taxon>Desulfobacterales</taxon>
        <taxon>Desulfobacterales incertae sedis</taxon>
        <taxon>Candidatus Desulfatibia</taxon>
    </lineage>
</organism>
<evidence type="ECO:0000313" key="8">
    <source>
        <dbReference type="EMBL" id="MBC8362922.1"/>
    </source>
</evidence>
<dbReference type="EC" id="6.5.1.4" evidence="5"/>
<proteinExistence type="inferred from homology"/>
<dbReference type="EMBL" id="JACNJH010000233">
    <property type="protein sequence ID" value="MBC8362922.1"/>
    <property type="molecule type" value="Genomic_DNA"/>
</dbReference>
<dbReference type="Pfam" id="PF05189">
    <property type="entry name" value="RTC_insert"/>
    <property type="match status" value="1"/>
</dbReference>
<accession>A0A8J6NV93</accession>
<dbReference type="NCBIfam" id="TIGR03399">
    <property type="entry name" value="RNA_3prim_cycl"/>
    <property type="match status" value="1"/>
</dbReference>
<feature type="domain" description="RNA 3'-terminal phosphate cyclase insert" evidence="7">
    <location>
        <begin position="182"/>
        <end position="287"/>
    </location>
</feature>
<dbReference type="InterPro" id="IPR023797">
    <property type="entry name" value="RNA3'_phos_cyclase_dom"/>
</dbReference>
<dbReference type="AlphaFoldDB" id="A0A8J6NV93"/>
<comment type="caution">
    <text evidence="8">The sequence shown here is derived from an EMBL/GenBank/DDBJ whole genome shotgun (WGS) entry which is preliminary data.</text>
</comment>
<dbReference type="InterPro" id="IPR036553">
    <property type="entry name" value="RPTC_insert"/>
</dbReference>
<dbReference type="PANTHER" id="PTHR11096">
    <property type="entry name" value="RNA 3' TERMINAL PHOSPHATE CYCLASE"/>
    <property type="match status" value="1"/>
</dbReference>
<dbReference type="SUPFAM" id="SSF52913">
    <property type="entry name" value="RNA 3'-terminal phosphate cyclase, RPTC, insert domain"/>
    <property type="match status" value="1"/>
</dbReference>
<dbReference type="Proteomes" id="UP000603434">
    <property type="component" value="Unassembled WGS sequence"/>
</dbReference>
<evidence type="ECO:0000256" key="4">
    <source>
        <dbReference type="ARBA" id="ARBA00024481"/>
    </source>
</evidence>
<dbReference type="InterPro" id="IPR017770">
    <property type="entry name" value="RNA3'_term_phos_cyc_type_1"/>
</dbReference>
<dbReference type="GO" id="GO:0003963">
    <property type="term" value="F:RNA-3'-phosphate cyclase activity"/>
    <property type="evidence" value="ECO:0007669"/>
    <property type="project" value="UniProtKB-UniRule"/>
</dbReference>
<dbReference type="SUPFAM" id="SSF55205">
    <property type="entry name" value="EPT/RTPC-like"/>
    <property type="match status" value="1"/>
</dbReference>
<dbReference type="GO" id="GO:0000166">
    <property type="term" value="F:nucleotide binding"/>
    <property type="evidence" value="ECO:0007669"/>
    <property type="project" value="UniProtKB-KW"/>
</dbReference>
<dbReference type="Gene3D" id="3.30.360.20">
    <property type="entry name" value="RNA 3'-terminal phosphate cyclase, insert domain"/>
    <property type="match status" value="1"/>
</dbReference>
<evidence type="ECO:0000256" key="5">
    <source>
        <dbReference type="NCBIfam" id="TIGR03399"/>
    </source>
</evidence>
<dbReference type="InterPro" id="IPR000228">
    <property type="entry name" value="RNA3'_term_phos_cyc"/>
</dbReference>
<gene>
    <name evidence="8" type="primary">rtcA</name>
    <name evidence="8" type="ORF">H8E23_16175</name>
</gene>
<dbReference type="PANTHER" id="PTHR11096:SF0">
    <property type="entry name" value="RNA 3'-TERMINAL PHOSPHATE CYCLASE"/>
    <property type="match status" value="1"/>
</dbReference>
<keyword evidence="3" id="KW-0547">Nucleotide-binding</keyword>
<evidence type="ECO:0000259" key="6">
    <source>
        <dbReference type="Pfam" id="PF01137"/>
    </source>
</evidence>
<evidence type="ECO:0000313" key="9">
    <source>
        <dbReference type="Proteomes" id="UP000603434"/>
    </source>
</evidence>
<sequence>MITIDGGQKSGSGTIVRDAVCFSALTGKELLLANIRANRPKPGLRAQHLKGIEASAHICQGKATGATVGSREIRFQPGHFIRGGKFEWDIGTAGSTTMLALSVIPLALFADKPSRYTITGGLFQDFAPSIHHVKYVLLNVLAAMGIDVDIKIIRPGYVPKGNGQIEVEVLPVKETIKPLIRVDRGKTTALKGIALSSMLKERKVSERMAKECQRSLKSRGYAADIEILYDHKNNPAYSKTSIQAGASLAIWAQTDSGCLIGADMAGAPGRPAELIGKKIAHQLIEVLETEATVDEYVADQLIPFCALADGWSSYVIPKMTDHIESRLWLVEKILGAKTEVKANRLRVKGIGYRR</sequence>
<keyword evidence="2" id="KW-0436">Ligase</keyword>
<evidence type="ECO:0000256" key="3">
    <source>
        <dbReference type="ARBA" id="ARBA00022741"/>
    </source>
</evidence>
<evidence type="ECO:0000259" key="7">
    <source>
        <dbReference type="Pfam" id="PF05189"/>
    </source>
</evidence>
<feature type="domain" description="RNA 3'-terminal phosphate cyclase" evidence="6">
    <location>
        <begin position="9"/>
        <end position="340"/>
    </location>
</feature>
<protein>
    <recommendedName>
        <fullName evidence="5">RNA 3'-terminal phosphate cyclase</fullName>
        <ecNumber evidence="5">6.5.1.4</ecNumber>
    </recommendedName>
</protein>
<dbReference type="Gene3D" id="3.65.10.20">
    <property type="entry name" value="RNA 3'-terminal phosphate cyclase domain"/>
    <property type="match status" value="1"/>
</dbReference>
<comment type="catalytic activity">
    <reaction evidence="4">
        <text>a 3'-end 3'-phospho-ribonucleotide-RNA + ATP = a 3'-end 2',3'-cyclophospho-ribonucleotide-RNA + AMP + diphosphate</text>
        <dbReference type="Rhea" id="RHEA:23976"/>
        <dbReference type="Rhea" id="RHEA-COMP:10463"/>
        <dbReference type="Rhea" id="RHEA-COMP:10464"/>
        <dbReference type="ChEBI" id="CHEBI:30616"/>
        <dbReference type="ChEBI" id="CHEBI:33019"/>
        <dbReference type="ChEBI" id="CHEBI:83062"/>
        <dbReference type="ChEBI" id="CHEBI:83064"/>
        <dbReference type="ChEBI" id="CHEBI:456215"/>
        <dbReference type="EC" id="6.5.1.4"/>
    </reaction>
</comment>
<dbReference type="InterPro" id="IPR013792">
    <property type="entry name" value="RNA3'P_cycl/enolpyr_Trfase_a/b"/>
</dbReference>
<dbReference type="InterPro" id="IPR013791">
    <property type="entry name" value="RNA3'-term_phos_cycl_insert"/>
</dbReference>
<reference evidence="8 9" key="1">
    <citation type="submission" date="2020-08" db="EMBL/GenBank/DDBJ databases">
        <title>Bridging the membrane lipid divide: bacteria of the FCB group superphylum have the potential to synthesize archaeal ether lipids.</title>
        <authorList>
            <person name="Villanueva L."/>
            <person name="Von Meijenfeldt F.A.B."/>
            <person name="Westbye A.B."/>
            <person name="Yadav S."/>
            <person name="Hopmans E.C."/>
            <person name="Dutilh B.E."/>
            <person name="Sinninghe Damste J.S."/>
        </authorList>
    </citation>
    <scope>NUCLEOTIDE SEQUENCE [LARGE SCALE GENOMIC DNA]</scope>
    <source>
        <strain evidence="8">NIOZ-UU30</strain>
    </source>
</reference>
<comment type="similarity">
    <text evidence="1">Belongs to the RNA 3'-terminal cyclase family. Type 1 subfamily.</text>
</comment>
<dbReference type="PIRSF" id="PIRSF005378">
    <property type="entry name" value="RNA3'_term_phos_cycl_euk"/>
    <property type="match status" value="1"/>
</dbReference>
<evidence type="ECO:0000256" key="2">
    <source>
        <dbReference type="ARBA" id="ARBA00022598"/>
    </source>
</evidence>
<dbReference type="InterPro" id="IPR037136">
    <property type="entry name" value="RNA3'_phos_cyclase_dom_sf"/>
</dbReference>
<dbReference type="GO" id="GO:0006396">
    <property type="term" value="P:RNA processing"/>
    <property type="evidence" value="ECO:0007669"/>
    <property type="project" value="UniProtKB-UniRule"/>
</dbReference>
<name>A0A8J6NV93_9BACT</name>
<dbReference type="Pfam" id="PF01137">
    <property type="entry name" value="RTC"/>
    <property type="match status" value="1"/>
</dbReference>